<evidence type="ECO:0000313" key="6">
    <source>
        <dbReference type="Proteomes" id="UP000092578"/>
    </source>
</evidence>
<feature type="signal peptide" evidence="3">
    <location>
        <begin position="1"/>
        <end position="30"/>
    </location>
</feature>
<organism evidence="5 6">
    <name type="scientific">Pseudobacillus wudalianchiensis</name>
    <dbReference type="NCBI Taxonomy" id="1743143"/>
    <lineage>
        <taxon>Bacteria</taxon>
        <taxon>Bacillati</taxon>
        <taxon>Bacillota</taxon>
        <taxon>Bacilli</taxon>
        <taxon>Bacillales</taxon>
        <taxon>Bacillaceae</taxon>
        <taxon>Pseudobacillus</taxon>
    </lineage>
</organism>
<keyword evidence="6" id="KW-1185">Reference proteome</keyword>
<gene>
    <name evidence="5" type="ORF">A8F95_05500</name>
</gene>
<name>A0A1B9AYM5_9BACI</name>
<evidence type="ECO:0000256" key="3">
    <source>
        <dbReference type="SAM" id="SignalP"/>
    </source>
</evidence>
<dbReference type="InterPro" id="IPR051465">
    <property type="entry name" value="Cell_Envelope_Struct_Comp"/>
</dbReference>
<accession>A0A1B9AYM5</accession>
<dbReference type="EMBL" id="MAYT01000012">
    <property type="protein sequence ID" value="OCA88886.1"/>
    <property type="molecule type" value="Genomic_DNA"/>
</dbReference>
<feature type="region of interest" description="Disordered" evidence="2">
    <location>
        <begin position="405"/>
        <end position="437"/>
    </location>
</feature>
<feature type="chain" id="PRO_5008622350" description="SLH domain-containing protein" evidence="3">
    <location>
        <begin position="31"/>
        <end position="1063"/>
    </location>
</feature>
<keyword evidence="1 3" id="KW-0732">Signal</keyword>
<protein>
    <recommendedName>
        <fullName evidence="4">SLH domain-containing protein</fullName>
    </recommendedName>
</protein>
<dbReference type="PANTHER" id="PTHR43308">
    <property type="entry name" value="OUTER MEMBRANE PROTEIN ALPHA-RELATED"/>
    <property type="match status" value="1"/>
</dbReference>
<reference evidence="6" key="1">
    <citation type="submission" date="2016-05" db="EMBL/GenBank/DDBJ databases">
        <authorList>
            <person name="Liu B."/>
            <person name="Wang J."/>
            <person name="Zhu Y."/>
            <person name="Liu G."/>
            <person name="Chen Q."/>
            <person name="Chen Z."/>
            <person name="Lan J."/>
            <person name="Che J."/>
            <person name="Ge C."/>
            <person name="Shi H."/>
            <person name="Pan Z."/>
            <person name="Liu X."/>
        </authorList>
    </citation>
    <scope>NUCLEOTIDE SEQUENCE [LARGE SCALE GENOMIC DNA]</scope>
    <source>
        <strain evidence="6">FJAT-27215</strain>
    </source>
</reference>
<dbReference type="PANTHER" id="PTHR43308:SF5">
    <property type="entry name" value="S-LAYER PROTEIN _ PEPTIDOGLYCAN ENDO-BETA-N-ACETYLGLUCOSAMINIDASE"/>
    <property type="match status" value="1"/>
</dbReference>
<sequence>MAYQLKPYRKFLATAATAALVATAVSPAYAASFTDVSSNYKEAVDYLVSNKITDGISAAQFGTDLTIKRVDAAVMLAKALKLKVESVKDSGFTDVPTRAKAYVDTLKAAGIVDGKTAKTFDSEKNITRGEMAIMLAKAYKITGDKANLPFKDVAPRYQDSVAALFDHKITSGKLNGIFGIDQAIKRGEFAVFLYKLSKVEKEEPVVTTANVLNEADLLAALKNGKITKIVLEANITSSAIPVISRNVEVDLNGKTLVGNLQYNLPDETESITLSSSKAGAYVQGNLSVNMPNADFIVGENVEILGTATVINVKASTFYNKGILNSVIVEDSDGTSFANKDQGMIRSKLAIEAAGTVRLIGKIDSVVVNKPAGITVENAADIKDMLVTVNGVTVNAPSGTIDILRTPSGITVKDPTGKTVETKPETPGQTPSPGGGGSNAPIISYIVYTATSEVTSISNEKVTFQDGKFTIPSEVTAFTFKDGTREVSASYANGKWTFQMAAIPLEPAKPLMAAYTGSGEITEVSDGATYDTGKFRIPSEITAFTFKDGIREVSASYANGKWTFQMAAIPLEPAKPLTVAYTGSGEITEVSDGVTYDTGKFRIPSEITAFTFKDGIREVSASYANGKWTFQMASIPLEPAKPLTVAYTGNGEITEVSDGVTYDGSKFRISSEVTAFTFKDGTREVSASYANGKWTFQMASIPLEPAKPLTVAYAGNGEITEVSDGVTYDGSKFRISSEVTAFTFKDGTREVSASYANGKWTFQMASIPLEPAKPLTVAYAGNGEITEVSDGVTYDGSKFRISSEVTAFTFKDGTREVSASYANGKWTFQMASIPLEPAKPLTVAYAGNGEITEVSDGVTYDGSKFRISSEVTAFTFKDGTREVSASYANGKWTFQMASIPLEPAKPLTVAYTGSGEITEVSDGVTYDAGKFRIPSEVTAFTFKDGTREVSVSYANGKWTFQMAAIPMEPANVFITASSSVELNGEAIINIDDNQYTATLASSSNGNEDYTITITFDNIEDGDNKVAFDRSKLGNTFEMKVGQDLYTVVQDENNDWTLTKTPQQN</sequence>
<dbReference type="Proteomes" id="UP000092578">
    <property type="component" value="Unassembled WGS sequence"/>
</dbReference>
<comment type="caution">
    <text evidence="5">The sequence shown here is derived from an EMBL/GenBank/DDBJ whole genome shotgun (WGS) entry which is preliminary data.</text>
</comment>
<dbReference type="PROSITE" id="PS51272">
    <property type="entry name" value="SLH"/>
    <property type="match status" value="2"/>
</dbReference>
<dbReference type="InterPro" id="IPR001119">
    <property type="entry name" value="SLH_dom"/>
</dbReference>
<evidence type="ECO:0000313" key="5">
    <source>
        <dbReference type="EMBL" id="OCA88886.1"/>
    </source>
</evidence>
<evidence type="ECO:0000256" key="2">
    <source>
        <dbReference type="SAM" id="MobiDB-lite"/>
    </source>
</evidence>
<feature type="domain" description="SLH" evidence="4">
    <location>
        <begin position="86"/>
        <end position="149"/>
    </location>
</feature>
<dbReference type="AlphaFoldDB" id="A0A1B9AYM5"/>
<dbReference type="Gene3D" id="2.30.220.10">
    <property type="entry name" value="f41 fragment of flagellin, C-terminal domain"/>
    <property type="match status" value="8"/>
</dbReference>
<dbReference type="Pfam" id="PF00395">
    <property type="entry name" value="SLH"/>
    <property type="match status" value="3"/>
</dbReference>
<evidence type="ECO:0000256" key="1">
    <source>
        <dbReference type="ARBA" id="ARBA00022729"/>
    </source>
</evidence>
<dbReference type="RefSeq" id="WP_065410198.1">
    <property type="nucleotide sequence ID" value="NZ_MAYT01000012.1"/>
</dbReference>
<feature type="domain" description="SLH" evidence="4">
    <location>
        <begin position="27"/>
        <end position="85"/>
    </location>
</feature>
<proteinExistence type="predicted"/>
<evidence type="ECO:0000259" key="4">
    <source>
        <dbReference type="PROSITE" id="PS51272"/>
    </source>
</evidence>